<organism evidence="2">
    <name type="scientific">Intestinibacter bartlettii</name>
    <dbReference type="NCBI Taxonomy" id="261299"/>
    <lineage>
        <taxon>Bacteria</taxon>
        <taxon>Bacillati</taxon>
        <taxon>Bacillota</taxon>
        <taxon>Clostridia</taxon>
        <taxon>Peptostreptococcales</taxon>
        <taxon>Peptostreptococcaceae</taxon>
        <taxon>Intestinibacter</taxon>
    </lineage>
</organism>
<dbReference type="EMBL" id="CACRUE010000013">
    <property type="protein sequence ID" value="VYT83181.1"/>
    <property type="molecule type" value="Genomic_DNA"/>
</dbReference>
<feature type="transmembrane region" description="Helical" evidence="1">
    <location>
        <begin position="49"/>
        <end position="71"/>
    </location>
</feature>
<evidence type="ECO:0008006" key="3">
    <source>
        <dbReference type="Google" id="ProtNLM"/>
    </source>
</evidence>
<keyword evidence="1" id="KW-0812">Transmembrane</keyword>
<protein>
    <recommendedName>
        <fullName evidence="3">Regulatory protein YrvL</fullName>
    </recommendedName>
</protein>
<name>A0A6N2ZUW3_9FIRM</name>
<dbReference type="AlphaFoldDB" id="A0A6N2ZUW3"/>
<feature type="transmembrane region" description="Helical" evidence="1">
    <location>
        <begin position="83"/>
        <end position="105"/>
    </location>
</feature>
<sequence>MTNIKKLLQILIPGIILAIIVYALFLFFGGTILYLLGLKYNNLLSLAKFFGIFLILSMILDFIVVCFLKVLKELRGLTDTQYNLLYLTLDIPLNMIIIGISETLIKGVSCSMLTAFRFSIISYLFGIFLEKKSK</sequence>
<dbReference type="InterPro" id="IPR025912">
    <property type="entry name" value="YrvL"/>
</dbReference>
<evidence type="ECO:0000256" key="1">
    <source>
        <dbReference type="SAM" id="Phobius"/>
    </source>
</evidence>
<reference evidence="2" key="1">
    <citation type="submission" date="2019-11" db="EMBL/GenBank/DDBJ databases">
        <authorList>
            <person name="Feng L."/>
        </authorList>
    </citation>
    <scope>NUCLEOTIDE SEQUENCE</scope>
    <source>
        <strain evidence="2">IbartlettiiLFYP30</strain>
    </source>
</reference>
<proteinExistence type="predicted"/>
<dbReference type="Pfam" id="PF14184">
    <property type="entry name" value="YrvL"/>
    <property type="match status" value="1"/>
</dbReference>
<gene>
    <name evidence="2" type="ORF">IBLFYP30_01090</name>
</gene>
<accession>A0A6N2ZUW3</accession>
<evidence type="ECO:0000313" key="2">
    <source>
        <dbReference type="EMBL" id="VYT83181.1"/>
    </source>
</evidence>
<dbReference type="RefSeq" id="WP_171026951.1">
    <property type="nucleotide sequence ID" value="NZ_CACRUE010000013.1"/>
</dbReference>
<feature type="transmembrane region" description="Helical" evidence="1">
    <location>
        <begin position="111"/>
        <end position="129"/>
    </location>
</feature>
<feature type="transmembrane region" description="Helical" evidence="1">
    <location>
        <begin position="12"/>
        <end position="37"/>
    </location>
</feature>
<keyword evidence="1" id="KW-0472">Membrane</keyword>
<keyword evidence="1" id="KW-1133">Transmembrane helix</keyword>